<dbReference type="InterPro" id="IPR013320">
    <property type="entry name" value="ConA-like_dom_sf"/>
</dbReference>
<reference evidence="6 7" key="1">
    <citation type="submission" date="2020-07" db="EMBL/GenBank/DDBJ databases">
        <title>Sequencing the genomes of 1000 actinobacteria strains.</title>
        <authorList>
            <person name="Klenk H.-P."/>
        </authorList>
    </citation>
    <scope>NUCLEOTIDE SEQUENCE [LARGE SCALE GENOMIC DNA]</scope>
    <source>
        <strain evidence="6 7">DSM 23141</strain>
    </source>
</reference>
<sequence>MHDSTLPARARKLLAASTALLVGAGLALLPVATASAAPPAQSTFETESFTGSDLAVRGNWQKLTPSKSGATNAACLTGKTTASANQTPVPGCATTAESPGVLRLTPALGDQVGALGSTQSIPTTKGLDISFNSYQWGGSGADGIAFYLAATDPLNPQVPSTTGALGGSLGYVYGSDSNGALNGLSNGYLGIGLDAYGNYIQVGGTTPSTCRVTGEYTAVAVRGPGNTTNGYCLLNRQTYTKVVTGQTVKDQSKLAGTTRANSLVPVRVLYNPTGADITAAATASFGTFTVPAGSYAVLWKPIGGAVTSMTGALPKYTSSEYSAFAPNASWYNPTTGYPYKLSYGWTSSTGGANDNHEISTVSATTLAGPVPVITLAGSTSTAPKGGTGTYTVTPTVSPDGGSEDQPVVVTTTFPAGTTPTTPTTLPTGWTCAAPSGQAITCTYTPTAAVAAGTALPALNLPYSVPTSTNVTGTALNVTSASTSNDSLPASGTGTITVAKGVTTTTETVNNAATATVAYGTAANLRATVAPSAATGTVTFTSVDAANNPITLCTATLTGGAATCATSTTLAAGTYPITATYSGDTQYATSTVSSATLTVNKAGAPTLTTTAAGATSGGSVVYGNGTPLNLTGIPAGVDGTSAVQFVVKDSAGTIVDTVNTTVANLATATSKVLPAGTGYTVIGTWAGDASHVGAAGAQASFAVTKATAPALTTISTATVTYGNHLALGLTGIPADAPGTSAVTFTIKDSAGNTVDTVTTTVANLATAQSKVLPVGTYTVQGTWAGDANRNAATGTTSNSSVVKANSPTLTTTATATTTYGNQLNLGLTGIPADAAGTGTVTLTVRNSVTNAVVDTVTTTVANLATAKSKVLPVGSYTTTGVWAGDANYNGATGSAAGSTVTKANSPALTTTATATTTYGNQLTLGMTGIPADAVGTSVVTLTVRDAANNVVDTVTTTVANLATAKSKVLPVGSYTTTGVWAGDANYNGTTGTSASSTVTQATPPALTTTATATTTYGNQLALGLSGIPADATGTSAVTFTVRDAANNVVDTVTTTVANLATAKSKVLPVGTYTTTGVWAGDANYAQRAGTAAGSTVTKAATSLTTTAQGPQSYGTPVPLGLTGIPADAVGTSVVTLTVRDAANNVVDTVTTTVANLANAKSKVLPAGSYTVVGDWAGDANHSASTGTQATFTVTPAGAATLTTTAQGPQTYGTQVPVGLTGIPADAVGTSVVTFDVKNSSGVTVDTVSTTVANLATAKTKVLPAGDYTAVGTWAGDANHATATGSAAPFTVTKAASTTATTATGKPYGTPVPLGVTGLPADADPASSISIAITTRAGTPVTTVTTTVGQLGTAQVAGLLAGDFTARATWAGDANHTSSVASPADFTVAKAASPALTTTASNVAYGMPIPLGLSGIPADATGSSAVTLVVKNAAGDTVDTVTTTVAGLPNAKSKLLPAGNYTVVGTWAGDANHTGADGAVATATVAKIDPTLTTTATGPQTYGTPVPLGLSGIPADATGSSAVTLTVKDAGGNVVDTVTTTVANLANAKSKVLPAGSYTVVGDWAGDANHNAATGAQAAFTVTPVAAPTLTTTAAGPKAYGTPVPLGLTGVPADASGSGAVTFDVKNSAGDTVQTVTTTVAQLASAQATGLPAGDYTVVGTWAGDANHTGATGSQVGFAVTKAASTLATTATGKPYGTPVPLGVTGLPADADPASVITIAIATAAGTPVTTVTTTVGQLATAQVSGLLAGDFTATASWAGDANHTASNATAAPFTVSKAASPALTTTATGVPFGTPIPLGLSGIPADATGSSAVTLLVKNAAGDTVDTVTTTVADLAAAKSKILPAGDYTVTGTWAGDANHTGADGAVANVTVAKAAAPALTTTAQGPQAYGTPVPLGLTGIPAGADGASAVTLVVKDAGGATVDTVTTTVADLAAAKSKILPAGDYTVIGTWAGDANHVGADGSSVGFTVTPRDTALTATVDGKTSSSVAYGGSPAFAATGLPGGATPATGTISFVVSGGPADGTVLCTATLPATTCSPSAVTLPVGSYSVVAQYSGDADNAPSTSGPVTLEVTAAPTSLTLATPPAATYGTPVTLDASGLPEAASGTIEYRATRDGETVVLCRTDIDTSTSCATPATLPAGEYSVVAVFIPTPGSPYAGSTSAAKTLTVAKAAPTVNATVDGDPASASHPYGVASTLAVTGLPADATGTITFTYTDASGSHTLCSGPVTNGGVSCATVATLPAGSYAITASYSGDANYAAATGNALELTVTQAEPTVTITAPAQSEYGQPFTVTLGDELPTDATGTVKITDQDGTLLCTVTLPARSCEITAVLPVRAGGYQLTPTYSGDANHTPATGSPVTVTVTEQATSLTAKANGSDAATTTYGTAATLSASGLPAGATGLVSFTYVDGDGVTRTLCSENVGADGTVSCTGPAALGAGEYDITAVYEGDANHQPTTSPAVTLTVQPAGTGVVVEQPSGAVFGTATTVTAGNIPDGASGQLTFRYTDADGVSHDICTVSLPTRECELPADLPAGTYPVTVQYSGDADHAGSTSPAVNVVVAKQPTDVQFASDAPTTAVYGTAATLPVTGLPTGATGEVDVIAIGAGGAETVLCRITLPATSCATPTDLPGGTYTIVPRYLGDANHEASQGAALTFTVTPSTTPLGVTVAENKPVWGGAVTLTATELPAAATGTVTFREGTTVLCTVNLPTRSCQTSVLKPGEHTVTASYSGDASFAPAAAETTTTVSIISTVDPQPEPSTTSTSKITWPATPGAAGYRVIVSTSPDFSNPIPGWNGRGVAGTETSIDITDLDPSTKYYFRVVGVDADGVVLSTHDGIIVTAATPPATGPGSGLAATGVNGLAGLLGGLGMLAAGAALVLLRLRRRRADDEGGATA</sequence>
<name>A0A852Y6P0_9MICO</name>
<keyword evidence="2" id="KW-0624">Polysaccharide degradation</keyword>
<gene>
    <name evidence="6" type="ORF">BJ979_000599</name>
</gene>
<dbReference type="InterPro" id="IPR003961">
    <property type="entry name" value="FN3_dom"/>
</dbReference>
<evidence type="ECO:0000259" key="5">
    <source>
        <dbReference type="PROSITE" id="PS50853"/>
    </source>
</evidence>
<evidence type="ECO:0000256" key="4">
    <source>
        <dbReference type="SAM" id="SignalP"/>
    </source>
</evidence>
<dbReference type="InterPro" id="IPR036116">
    <property type="entry name" value="FN3_sf"/>
</dbReference>
<dbReference type="PROSITE" id="PS50853">
    <property type="entry name" value="FN3"/>
    <property type="match status" value="1"/>
</dbReference>
<keyword evidence="7" id="KW-1185">Reference proteome</keyword>
<proteinExistence type="predicted"/>
<feature type="transmembrane region" description="Helical" evidence="3">
    <location>
        <begin position="2862"/>
        <end position="2881"/>
    </location>
</feature>
<feature type="signal peptide" evidence="4">
    <location>
        <begin position="1"/>
        <end position="36"/>
    </location>
</feature>
<feature type="chain" id="PRO_5032855432" evidence="4">
    <location>
        <begin position="37"/>
        <end position="2896"/>
    </location>
</feature>
<feature type="domain" description="Fibronectin type-III" evidence="5">
    <location>
        <begin position="2751"/>
        <end position="2847"/>
    </location>
</feature>
<dbReference type="GO" id="GO:0000272">
    <property type="term" value="P:polysaccharide catabolic process"/>
    <property type="evidence" value="ECO:0007669"/>
    <property type="project" value="UniProtKB-KW"/>
</dbReference>
<evidence type="ECO:0000313" key="6">
    <source>
        <dbReference type="EMBL" id="NYG97973.1"/>
    </source>
</evidence>
<dbReference type="Gene3D" id="2.60.120.200">
    <property type="match status" value="1"/>
</dbReference>
<dbReference type="RefSeq" id="WP_179565042.1">
    <property type="nucleotide sequence ID" value="NZ_JACBZY010000001.1"/>
</dbReference>
<keyword evidence="2" id="KW-0119">Carbohydrate metabolism</keyword>
<dbReference type="InterPro" id="IPR032109">
    <property type="entry name" value="Big_3_5"/>
</dbReference>
<evidence type="ECO:0000256" key="2">
    <source>
        <dbReference type="ARBA" id="ARBA00023326"/>
    </source>
</evidence>
<dbReference type="SUPFAM" id="SSF49265">
    <property type="entry name" value="Fibronectin type III"/>
    <property type="match status" value="1"/>
</dbReference>
<comment type="caution">
    <text evidence="6">The sequence shown here is derived from an EMBL/GenBank/DDBJ whole genome shotgun (WGS) entry which is preliminary data.</text>
</comment>
<evidence type="ECO:0000313" key="7">
    <source>
        <dbReference type="Proteomes" id="UP000553888"/>
    </source>
</evidence>
<dbReference type="Gene3D" id="2.60.40.10">
    <property type="entry name" value="Immunoglobulins"/>
    <property type="match status" value="9"/>
</dbReference>
<protein>
    <submittedName>
        <fullName evidence="6">3-methyladenine DNA glycosylase AlkC</fullName>
    </submittedName>
</protein>
<dbReference type="Proteomes" id="UP000553888">
    <property type="component" value="Unassembled WGS sequence"/>
</dbReference>
<evidence type="ECO:0000256" key="3">
    <source>
        <dbReference type="SAM" id="Phobius"/>
    </source>
</evidence>
<keyword evidence="3" id="KW-0472">Membrane</keyword>
<keyword evidence="1" id="KW-0326">Glycosidase</keyword>
<keyword evidence="3" id="KW-1133">Transmembrane helix</keyword>
<keyword evidence="3" id="KW-0812">Transmembrane</keyword>
<dbReference type="GO" id="GO:0016798">
    <property type="term" value="F:hydrolase activity, acting on glycosyl bonds"/>
    <property type="evidence" value="ECO:0007669"/>
    <property type="project" value="UniProtKB-KW"/>
</dbReference>
<keyword evidence="1" id="KW-0378">Hydrolase</keyword>
<dbReference type="SUPFAM" id="SSF49899">
    <property type="entry name" value="Concanavalin A-like lectins/glucanases"/>
    <property type="match status" value="1"/>
</dbReference>
<evidence type="ECO:0000256" key="1">
    <source>
        <dbReference type="ARBA" id="ARBA00023295"/>
    </source>
</evidence>
<organism evidence="6 7">
    <name type="scientific">Schumannella luteola</name>
    <dbReference type="NCBI Taxonomy" id="472059"/>
    <lineage>
        <taxon>Bacteria</taxon>
        <taxon>Bacillati</taxon>
        <taxon>Actinomycetota</taxon>
        <taxon>Actinomycetes</taxon>
        <taxon>Micrococcales</taxon>
        <taxon>Microbacteriaceae</taxon>
        <taxon>Schumannella</taxon>
    </lineage>
</organism>
<dbReference type="EMBL" id="JACBZY010000001">
    <property type="protein sequence ID" value="NYG97973.1"/>
    <property type="molecule type" value="Genomic_DNA"/>
</dbReference>
<keyword evidence="4" id="KW-0732">Signal</keyword>
<accession>A0A852Y6P0</accession>
<dbReference type="Pfam" id="PF16640">
    <property type="entry name" value="Big_3_5"/>
    <property type="match status" value="7"/>
</dbReference>
<dbReference type="InterPro" id="IPR013783">
    <property type="entry name" value="Ig-like_fold"/>
</dbReference>